<evidence type="ECO:0000259" key="3">
    <source>
        <dbReference type="Pfam" id="PF14344"/>
    </source>
</evidence>
<sequence>MTGARIRKTLLAVGSGAGLVLAAVLALVLATPAAAAPAPAAPAPGTAFVRLAHLSPDTPRVDVYLSPQGGGPQLVERGVAYGDVSTYRSLPTGEYTVAMRRAGAAADGPPIIATTLAAQPDQAYTVAGTGPYAGLGLKVLDDDLRAPAPGTANIRIVNAAASATRTDVAVAGGPSLVTGLPFASTGEYRAVPGGAWTLDVTAPGRTPQTVPATVSPGSTYSVLLLDDGSGGFRAELHRDSVGATIVPAGGVETGGTAVPVTAARATETPTAVRIPKLGVDQRLTSLGLDPAGAMQVPDSANDIGWFRDGAVPGDPGPAVLAAHVDLGHRAGAFTALRTLTAGDTVEVTRADGTTAVFAVTDVTTVDKDAFPTDQVFGPTPLSRLTLVTCGGTLDRSAGRYLSNVLVRAELLTVMHA</sequence>
<keyword evidence="5" id="KW-1185">Reference proteome</keyword>
<evidence type="ECO:0000313" key="5">
    <source>
        <dbReference type="Proteomes" id="UP001500449"/>
    </source>
</evidence>
<evidence type="ECO:0000313" key="4">
    <source>
        <dbReference type="EMBL" id="GAA1880860.1"/>
    </source>
</evidence>
<dbReference type="InterPro" id="IPR005754">
    <property type="entry name" value="Sortase"/>
</dbReference>
<dbReference type="InterPro" id="IPR023365">
    <property type="entry name" value="Sortase_dom-sf"/>
</dbReference>
<organism evidence="4 5">
    <name type="scientific">Pseudonocardia ailaonensis</name>
    <dbReference type="NCBI Taxonomy" id="367279"/>
    <lineage>
        <taxon>Bacteria</taxon>
        <taxon>Bacillati</taxon>
        <taxon>Actinomycetota</taxon>
        <taxon>Actinomycetes</taxon>
        <taxon>Pseudonocardiales</taxon>
        <taxon>Pseudonocardiaceae</taxon>
        <taxon>Pseudonocardia</taxon>
    </lineage>
</organism>
<keyword evidence="1" id="KW-0378">Hydrolase</keyword>
<name>A0ABN2NPM8_9PSEU</name>
<dbReference type="RefSeq" id="WP_344428164.1">
    <property type="nucleotide sequence ID" value="NZ_BAAAQK010000033.1"/>
</dbReference>
<dbReference type="Pfam" id="PF04203">
    <property type="entry name" value="Sortase"/>
    <property type="match status" value="1"/>
</dbReference>
<dbReference type="InterPro" id="IPR025510">
    <property type="entry name" value="DUF4397"/>
</dbReference>
<dbReference type="Proteomes" id="UP001500449">
    <property type="component" value="Unassembled WGS sequence"/>
</dbReference>
<keyword evidence="2" id="KW-0732">Signal</keyword>
<dbReference type="EMBL" id="BAAAQK010000033">
    <property type="protein sequence ID" value="GAA1880860.1"/>
    <property type="molecule type" value="Genomic_DNA"/>
</dbReference>
<protein>
    <recommendedName>
        <fullName evidence="3">DUF4397 domain-containing protein</fullName>
    </recommendedName>
</protein>
<comment type="caution">
    <text evidence="4">The sequence shown here is derived from an EMBL/GenBank/DDBJ whole genome shotgun (WGS) entry which is preliminary data.</text>
</comment>
<feature type="domain" description="DUF4397" evidence="3">
    <location>
        <begin position="47"/>
        <end position="168"/>
    </location>
</feature>
<feature type="signal peptide" evidence="2">
    <location>
        <begin position="1"/>
        <end position="35"/>
    </location>
</feature>
<reference evidence="4 5" key="1">
    <citation type="journal article" date="2019" name="Int. J. Syst. Evol. Microbiol.">
        <title>The Global Catalogue of Microorganisms (GCM) 10K type strain sequencing project: providing services to taxonomists for standard genome sequencing and annotation.</title>
        <authorList>
            <consortium name="The Broad Institute Genomics Platform"/>
            <consortium name="The Broad Institute Genome Sequencing Center for Infectious Disease"/>
            <person name="Wu L."/>
            <person name="Ma J."/>
        </authorList>
    </citation>
    <scope>NUCLEOTIDE SEQUENCE [LARGE SCALE GENOMIC DNA]</scope>
    <source>
        <strain evidence="4 5">JCM 16009</strain>
    </source>
</reference>
<dbReference type="CDD" id="cd05829">
    <property type="entry name" value="Sortase_F"/>
    <property type="match status" value="1"/>
</dbReference>
<dbReference type="SUPFAM" id="SSF63817">
    <property type="entry name" value="Sortase"/>
    <property type="match status" value="1"/>
</dbReference>
<evidence type="ECO:0000256" key="2">
    <source>
        <dbReference type="SAM" id="SignalP"/>
    </source>
</evidence>
<proteinExistence type="predicted"/>
<feature type="chain" id="PRO_5045908210" description="DUF4397 domain-containing protein" evidence="2">
    <location>
        <begin position="36"/>
        <end position="416"/>
    </location>
</feature>
<dbReference type="Gene3D" id="2.40.260.10">
    <property type="entry name" value="Sortase"/>
    <property type="match status" value="1"/>
</dbReference>
<gene>
    <name evidence="4" type="ORF">GCM10009836_72710</name>
</gene>
<dbReference type="Pfam" id="PF14344">
    <property type="entry name" value="DUF4397"/>
    <property type="match status" value="1"/>
</dbReference>
<evidence type="ECO:0000256" key="1">
    <source>
        <dbReference type="ARBA" id="ARBA00022801"/>
    </source>
</evidence>
<accession>A0ABN2NPM8</accession>
<dbReference type="InterPro" id="IPR042001">
    <property type="entry name" value="Sortase_F"/>
</dbReference>